<evidence type="ECO:0000256" key="1">
    <source>
        <dbReference type="ARBA" id="ARBA00009995"/>
    </source>
</evidence>
<name>A0A165FFE9_9BASI</name>
<reference evidence="3 4" key="1">
    <citation type="journal article" date="2016" name="Mol. Biol. Evol.">
        <title>Comparative Genomics of Early-Diverging Mushroom-Forming Fungi Provides Insights into the Origins of Lignocellulose Decay Capabilities.</title>
        <authorList>
            <person name="Nagy L.G."/>
            <person name="Riley R."/>
            <person name="Tritt A."/>
            <person name="Adam C."/>
            <person name="Daum C."/>
            <person name="Floudas D."/>
            <person name="Sun H."/>
            <person name="Yadav J.S."/>
            <person name="Pangilinan J."/>
            <person name="Larsson K.H."/>
            <person name="Matsuura K."/>
            <person name="Barry K."/>
            <person name="Labutti K."/>
            <person name="Kuo R."/>
            <person name="Ohm R.A."/>
            <person name="Bhattacharya S.S."/>
            <person name="Shirouzu T."/>
            <person name="Yoshinaga Y."/>
            <person name="Martin F.M."/>
            <person name="Grigoriev I.V."/>
            <person name="Hibbett D.S."/>
        </authorList>
    </citation>
    <scope>NUCLEOTIDE SEQUENCE [LARGE SCALE GENOMIC DNA]</scope>
    <source>
        <strain evidence="3 4">HHB12733</strain>
    </source>
</reference>
<accession>A0A165FFE9</accession>
<dbReference type="PANTHER" id="PTHR48047">
    <property type="entry name" value="GLYCOSYLTRANSFERASE"/>
    <property type="match status" value="1"/>
</dbReference>
<organism evidence="3 4">
    <name type="scientific">Calocera cornea HHB12733</name>
    <dbReference type="NCBI Taxonomy" id="1353952"/>
    <lineage>
        <taxon>Eukaryota</taxon>
        <taxon>Fungi</taxon>
        <taxon>Dikarya</taxon>
        <taxon>Basidiomycota</taxon>
        <taxon>Agaricomycotina</taxon>
        <taxon>Dacrymycetes</taxon>
        <taxon>Dacrymycetales</taxon>
        <taxon>Dacrymycetaceae</taxon>
        <taxon>Calocera</taxon>
    </lineage>
</organism>
<dbReference type="Gene3D" id="3.40.50.2000">
    <property type="entry name" value="Glycogen Phosphorylase B"/>
    <property type="match status" value="2"/>
</dbReference>
<proteinExistence type="inferred from homology"/>
<dbReference type="Proteomes" id="UP000076842">
    <property type="component" value="Unassembled WGS sequence"/>
</dbReference>
<dbReference type="AlphaFoldDB" id="A0A165FFE9"/>
<evidence type="ECO:0000313" key="4">
    <source>
        <dbReference type="Proteomes" id="UP000076842"/>
    </source>
</evidence>
<evidence type="ECO:0000313" key="3">
    <source>
        <dbReference type="EMBL" id="KZT56669.1"/>
    </source>
</evidence>
<comment type="similarity">
    <text evidence="1">Belongs to the UDP-glycosyltransferase family.</text>
</comment>
<dbReference type="STRING" id="1353952.A0A165FFE9"/>
<keyword evidence="2 3" id="KW-0808">Transferase</keyword>
<gene>
    <name evidence="3" type="ORF">CALCODRAFT_518004</name>
</gene>
<dbReference type="EMBL" id="KV423974">
    <property type="protein sequence ID" value="KZT56669.1"/>
    <property type="molecule type" value="Genomic_DNA"/>
</dbReference>
<protein>
    <submittedName>
        <fullName evidence="3">Glycosyltransferase family 1 protein</fullName>
    </submittedName>
</protein>
<dbReference type="InterPro" id="IPR002213">
    <property type="entry name" value="UDP_glucos_trans"/>
</dbReference>
<dbReference type="SUPFAM" id="SSF53756">
    <property type="entry name" value="UDP-Glycosyltransferase/glycogen phosphorylase"/>
    <property type="match status" value="1"/>
</dbReference>
<dbReference type="GO" id="GO:0035251">
    <property type="term" value="F:UDP-glucosyltransferase activity"/>
    <property type="evidence" value="ECO:0007669"/>
    <property type="project" value="TreeGrafter"/>
</dbReference>
<dbReference type="Pfam" id="PF00201">
    <property type="entry name" value="UDPGT"/>
    <property type="match status" value="1"/>
</dbReference>
<dbReference type="InParanoid" id="A0A165FFE9"/>
<keyword evidence="4" id="KW-1185">Reference proteome</keyword>
<dbReference type="OrthoDB" id="5835829at2759"/>
<sequence length="560" mass="61205">MPGHWVFFTAFPWGHLRPESNLAVALARRFPDVIISVFVDEGSGSKSRGEMKRNVQLGNDDSVLSRIRLIPLGQAMAGMSPARAAAFATIDPRLVHTTSAADVEDLTAAFDAMMQERAFKDHSGNTWEPIEKPSLIICDKMMGDTCTPLKKKYGLPLYVWFVGSAAAATREYGATAMGGRAPTFEKECHAIEADPEKSKGKTFQQVAAQVWTYADSYKSDIIHIPGLAPIYQWEDVPQDLWFAPAYDSIRTGGPLLEVADGLLLPTVLDIEREGVEGVKDWFAGSSDRKVLCLGPQLPSDYFAPIETKKTSQMAGAEVQWKFPGATSLGKGEGAADTCITFLNNALDKYGVHSALYVSFGSIFFPRPDLVQILLERLLALERPMPFIFTTASPLAMLSEEMIVKVKESGRGLFVPWAPQQAILAHAALGAIMSHCGGGGTFESLSQGVPVIAWPFTFDQPQHALWMSEVLDTGFELLQVRNGPLNRKAYRGGPNGTEIVGTAEAIAKEIDEVLRACQGEEGGRKRANAEKVKQLIWDAHQPGGQIDQHLDVFKQYVTCSN</sequence>
<dbReference type="PANTHER" id="PTHR48047:SF215">
    <property type="entry name" value="GLYCOSYLTRANSFERASE"/>
    <property type="match status" value="1"/>
</dbReference>
<evidence type="ECO:0000256" key="2">
    <source>
        <dbReference type="ARBA" id="ARBA00022679"/>
    </source>
</evidence>